<gene>
    <name evidence="3" type="ORF">KGM_211349</name>
</gene>
<feature type="chain" id="PRO_5011116184" evidence="2">
    <location>
        <begin position="20"/>
        <end position="732"/>
    </location>
</feature>
<comment type="caution">
    <text evidence="3">The sequence shown here is derived from an EMBL/GenBank/DDBJ whole genome shotgun (WGS) entry which is preliminary data.</text>
</comment>
<evidence type="ECO:0000313" key="3">
    <source>
        <dbReference type="EMBL" id="OWR42812.1"/>
    </source>
</evidence>
<name>A0A212EMT5_DANPL</name>
<reference evidence="3 4" key="1">
    <citation type="journal article" date="2011" name="Cell">
        <title>The monarch butterfly genome yields insights into long-distance migration.</title>
        <authorList>
            <person name="Zhan S."/>
            <person name="Merlin C."/>
            <person name="Boore J.L."/>
            <person name="Reppert S.M."/>
        </authorList>
    </citation>
    <scope>NUCLEOTIDE SEQUENCE [LARGE SCALE GENOMIC DNA]</scope>
    <source>
        <strain evidence="3">F-2</strain>
    </source>
</reference>
<accession>A0A212EMT5</accession>
<proteinExistence type="predicted"/>
<feature type="region of interest" description="Disordered" evidence="1">
    <location>
        <begin position="357"/>
        <end position="382"/>
    </location>
</feature>
<evidence type="ECO:0000313" key="4">
    <source>
        <dbReference type="Proteomes" id="UP000007151"/>
    </source>
</evidence>
<dbReference type="AlphaFoldDB" id="A0A212EMT5"/>
<protein>
    <submittedName>
        <fullName evidence="3">Cuticular protein CPG8</fullName>
    </submittedName>
</protein>
<sequence>MVFVFKVALLTALVYAASAGVLSGEHSHDSYVSSASQAPSASYGAPSNSYGPPALSAPSGGFSLNAPSSGAAVHQAQISHSHSVESSSFVESGPSFSSGNAFSNGVDGSAANNGYISSSSAVGSSGFGAVEGLGSSSGLDGAAFGSNGGGELSNLSGYSSSGSGGLIDAGLNGGAEIGGLAPSGPVLSEPLVNNAAISAVGAPRVIGTSVSVGRPVAEASRYELQSVVQNVVRRIPIEVVRHVQVSVPQPVPVPVRQEVRVPVPQPYPVHVDVVKHVPYPVYKTEHVEVERPVPVEVVKHVPVEVIKKVHVPVDRPVEVIKKVHVPVEKTVETLFCAFLLLLIDVYAKKLDPGPQAITEATPASTSASPTSKSTSAPAQKNQKRYATREVILYLTPSQIKALQEGKGLVSPQVLPEAVHSQYREQANLQQQSELAQHQLHNIKSVNIEQGHINEKHHEIEQPLLKEEILSSENQHEYDHWRQEQAIRDEQLRLHHYYQELNRAKSIGIQQAVNLNDEKVVWLPYSPEIGLRHGQSLEEQRQVEELENHNQFHSKFLSPLSVLDPRPGNVLAIEKPLVQLQYIPKHNDQKKATLIENFLRLRQQHELERQRAFAKAENIANSPPILVHEGVKVTKHQPVSVEKQVKIALPAPVPVKVPHIYPLSQEILKHISFPIVQGKRIVAEGPLSNKLYFSVDKPNIYQELIDEGSRYGHLEIPVDSSKKVTVLRPIWNH</sequence>
<feature type="compositionally biased region" description="Low complexity" evidence="1">
    <location>
        <begin position="357"/>
        <end position="378"/>
    </location>
</feature>
<organism evidence="3 4">
    <name type="scientific">Danaus plexippus plexippus</name>
    <dbReference type="NCBI Taxonomy" id="278856"/>
    <lineage>
        <taxon>Eukaryota</taxon>
        <taxon>Metazoa</taxon>
        <taxon>Ecdysozoa</taxon>
        <taxon>Arthropoda</taxon>
        <taxon>Hexapoda</taxon>
        <taxon>Insecta</taxon>
        <taxon>Pterygota</taxon>
        <taxon>Neoptera</taxon>
        <taxon>Endopterygota</taxon>
        <taxon>Lepidoptera</taxon>
        <taxon>Glossata</taxon>
        <taxon>Ditrysia</taxon>
        <taxon>Papilionoidea</taxon>
        <taxon>Nymphalidae</taxon>
        <taxon>Danainae</taxon>
        <taxon>Danaini</taxon>
        <taxon>Danaina</taxon>
        <taxon>Danaus</taxon>
        <taxon>Danaus</taxon>
    </lineage>
</organism>
<dbReference type="STRING" id="278856.A0A212EMT5"/>
<dbReference type="KEGG" id="dpl:KGM_211349"/>
<dbReference type="InParanoid" id="A0A212EMT5"/>
<dbReference type="EMBL" id="AGBW02013787">
    <property type="protein sequence ID" value="OWR42812.1"/>
    <property type="molecule type" value="Genomic_DNA"/>
</dbReference>
<feature type="signal peptide" evidence="2">
    <location>
        <begin position="1"/>
        <end position="19"/>
    </location>
</feature>
<keyword evidence="4" id="KW-1185">Reference proteome</keyword>
<evidence type="ECO:0000256" key="2">
    <source>
        <dbReference type="SAM" id="SignalP"/>
    </source>
</evidence>
<evidence type="ECO:0000256" key="1">
    <source>
        <dbReference type="SAM" id="MobiDB-lite"/>
    </source>
</evidence>
<dbReference type="Proteomes" id="UP000007151">
    <property type="component" value="Unassembled WGS sequence"/>
</dbReference>
<keyword evidence="2" id="KW-0732">Signal</keyword>
<dbReference type="eggNOG" id="ENOG502RTHC">
    <property type="taxonomic scope" value="Eukaryota"/>
</dbReference>